<evidence type="ECO:0000256" key="1">
    <source>
        <dbReference type="ARBA" id="ARBA00004651"/>
    </source>
</evidence>
<comment type="caution">
    <text evidence="11">The sequence shown here is derived from an EMBL/GenBank/DDBJ whole genome shotgun (WGS) entry which is preliminary data.</text>
</comment>
<dbReference type="Proteomes" id="UP000292052">
    <property type="component" value="Unassembled WGS sequence"/>
</dbReference>
<organism evidence="11 12">
    <name type="scientific">Asbolus verrucosus</name>
    <name type="common">Desert ironclad beetle</name>
    <dbReference type="NCBI Taxonomy" id="1661398"/>
    <lineage>
        <taxon>Eukaryota</taxon>
        <taxon>Metazoa</taxon>
        <taxon>Ecdysozoa</taxon>
        <taxon>Arthropoda</taxon>
        <taxon>Hexapoda</taxon>
        <taxon>Insecta</taxon>
        <taxon>Pterygota</taxon>
        <taxon>Neoptera</taxon>
        <taxon>Endopterygota</taxon>
        <taxon>Coleoptera</taxon>
        <taxon>Polyphaga</taxon>
        <taxon>Cucujiformia</taxon>
        <taxon>Tenebrionidae</taxon>
        <taxon>Pimeliinae</taxon>
        <taxon>Asbolus</taxon>
    </lineage>
</organism>
<evidence type="ECO:0000256" key="4">
    <source>
        <dbReference type="ARBA" id="ARBA00022692"/>
    </source>
</evidence>
<keyword evidence="6 10" id="KW-1133">Transmembrane helix</keyword>
<keyword evidence="8" id="KW-0675">Receptor</keyword>
<keyword evidence="2" id="KW-1003">Cell membrane</keyword>
<accession>A0A482VJA2</accession>
<evidence type="ECO:0000256" key="10">
    <source>
        <dbReference type="SAM" id="Phobius"/>
    </source>
</evidence>
<evidence type="ECO:0000256" key="9">
    <source>
        <dbReference type="ARBA" id="ARBA00023224"/>
    </source>
</evidence>
<feature type="transmembrane region" description="Helical" evidence="10">
    <location>
        <begin position="125"/>
        <end position="146"/>
    </location>
</feature>
<dbReference type="GO" id="GO:0004984">
    <property type="term" value="F:olfactory receptor activity"/>
    <property type="evidence" value="ECO:0007669"/>
    <property type="project" value="InterPro"/>
</dbReference>
<reference evidence="11 12" key="1">
    <citation type="submission" date="2017-03" db="EMBL/GenBank/DDBJ databases">
        <title>Genome of the blue death feigning beetle - Asbolus verrucosus.</title>
        <authorList>
            <person name="Rider S.D."/>
        </authorList>
    </citation>
    <scope>NUCLEOTIDE SEQUENCE [LARGE SCALE GENOMIC DNA]</scope>
    <source>
        <strain evidence="11">Butters</strain>
        <tissue evidence="11">Head and leg muscle</tissue>
    </source>
</reference>
<dbReference type="AlphaFoldDB" id="A0A482VJA2"/>
<dbReference type="GO" id="GO:0005886">
    <property type="term" value="C:plasma membrane"/>
    <property type="evidence" value="ECO:0007669"/>
    <property type="project" value="UniProtKB-SubCell"/>
</dbReference>
<evidence type="ECO:0000256" key="5">
    <source>
        <dbReference type="ARBA" id="ARBA00022725"/>
    </source>
</evidence>
<protein>
    <submittedName>
        <fullName evidence="11">7tm 6 domain containing protein</fullName>
    </submittedName>
</protein>
<proteinExistence type="predicted"/>
<evidence type="ECO:0000256" key="8">
    <source>
        <dbReference type="ARBA" id="ARBA00023170"/>
    </source>
</evidence>
<dbReference type="PANTHER" id="PTHR21137:SF35">
    <property type="entry name" value="ODORANT RECEPTOR 19A-RELATED"/>
    <property type="match status" value="1"/>
</dbReference>
<gene>
    <name evidence="11" type="ORF">BDFB_011612</name>
</gene>
<sequence length="287" mass="33127">MNGFAEDIFGFNLNIMRLLGFYPPLKYKGLYKIFANIVYCLSTIVITALTSIHLLIEENVDVGKISDNSFMIIQVGCLIFKLLPFIYNEDGIRKSIDMLGNSIFAVFSEKQKIFMESCKKICQQITWLFFGFCVFSFTLFALIPLLGHGRNFPIEIWLPFDAKLQLLTYVVSYILLTTVVFSQFTASILVICLSCWQLSLVEPFTFKFFFMISFLVTMLFEIFLYCFFGTMLYEESNSVTTAIYMSNWYEYDMKSKKALLILMERSQKPVIVTAGKILDLSLVTFTT</sequence>
<evidence type="ECO:0000313" key="12">
    <source>
        <dbReference type="Proteomes" id="UP000292052"/>
    </source>
</evidence>
<comment type="subcellular location">
    <subcellularLocation>
        <location evidence="1">Cell membrane</location>
        <topology evidence="1">Multi-pass membrane protein</topology>
    </subcellularLocation>
</comment>
<dbReference type="OrthoDB" id="7545962at2759"/>
<evidence type="ECO:0000256" key="6">
    <source>
        <dbReference type="ARBA" id="ARBA00022989"/>
    </source>
</evidence>
<keyword evidence="4 10" id="KW-0812">Transmembrane</keyword>
<keyword evidence="3" id="KW-0716">Sensory transduction</keyword>
<keyword evidence="9" id="KW-0807">Transducer</keyword>
<evidence type="ECO:0000256" key="2">
    <source>
        <dbReference type="ARBA" id="ARBA00022475"/>
    </source>
</evidence>
<evidence type="ECO:0000256" key="3">
    <source>
        <dbReference type="ARBA" id="ARBA00022606"/>
    </source>
</evidence>
<dbReference type="InterPro" id="IPR004117">
    <property type="entry name" value="7tm6_olfct_rcpt"/>
</dbReference>
<feature type="non-terminal residue" evidence="11">
    <location>
        <position position="287"/>
    </location>
</feature>
<feature type="transmembrane region" description="Helical" evidence="10">
    <location>
        <begin position="166"/>
        <end position="196"/>
    </location>
</feature>
<feature type="transmembrane region" description="Helical" evidence="10">
    <location>
        <begin position="33"/>
        <end position="56"/>
    </location>
</feature>
<dbReference type="EMBL" id="QDEB01095195">
    <property type="protein sequence ID" value="RZC32706.1"/>
    <property type="molecule type" value="Genomic_DNA"/>
</dbReference>
<dbReference type="Pfam" id="PF02949">
    <property type="entry name" value="7tm_6"/>
    <property type="match status" value="2"/>
</dbReference>
<evidence type="ECO:0000256" key="7">
    <source>
        <dbReference type="ARBA" id="ARBA00023136"/>
    </source>
</evidence>
<name>A0A482VJA2_ASBVE</name>
<feature type="transmembrane region" description="Helical" evidence="10">
    <location>
        <begin position="68"/>
        <end position="87"/>
    </location>
</feature>
<dbReference type="PANTHER" id="PTHR21137">
    <property type="entry name" value="ODORANT RECEPTOR"/>
    <property type="match status" value="1"/>
</dbReference>
<keyword evidence="12" id="KW-1185">Reference proteome</keyword>
<keyword evidence="7 10" id="KW-0472">Membrane</keyword>
<feature type="transmembrane region" description="Helical" evidence="10">
    <location>
        <begin position="208"/>
        <end position="233"/>
    </location>
</feature>
<dbReference type="GO" id="GO:0005549">
    <property type="term" value="F:odorant binding"/>
    <property type="evidence" value="ECO:0007669"/>
    <property type="project" value="InterPro"/>
</dbReference>
<dbReference type="GO" id="GO:0007165">
    <property type="term" value="P:signal transduction"/>
    <property type="evidence" value="ECO:0007669"/>
    <property type="project" value="UniProtKB-KW"/>
</dbReference>
<keyword evidence="5" id="KW-0552">Olfaction</keyword>
<evidence type="ECO:0000313" key="11">
    <source>
        <dbReference type="EMBL" id="RZC32706.1"/>
    </source>
</evidence>